<evidence type="ECO:0000256" key="2">
    <source>
        <dbReference type="ARBA" id="ARBA00022980"/>
    </source>
</evidence>
<evidence type="ECO:0000256" key="5">
    <source>
        <dbReference type="ARBA" id="ARBA00035506"/>
    </source>
</evidence>
<evidence type="ECO:0000313" key="7">
    <source>
        <dbReference type="EMBL" id="CAB3367059.1"/>
    </source>
</evidence>
<name>A0A8S1CFW1_9INSE</name>
<keyword evidence="3 6" id="KW-0687">Ribonucleoprotein</keyword>
<dbReference type="Gene3D" id="3.90.470.10">
    <property type="entry name" value="Ribosomal protein L22/L17"/>
    <property type="match status" value="1"/>
</dbReference>
<dbReference type="GO" id="GO:0005762">
    <property type="term" value="C:mitochondrial large ribosomal subunit"/>
    <property type="evidence" value="ECO:0007669"/>
    <property type="project" value="TreeGrafter"/>
</dbReference>
<comment type="caution">
    <text evidence="7">The sequence shown here is derived from an EMBL/GenBank/DDBJ whole genome shotgun (WGS) entry which is preliminary data.</text>
</comment>
<protein>
    <recommendedName>
        <fullName evidence="4">Large ribosomal subunit protein uL22m</fullName>
    </recommendedName>
    <alternativeName>
        <fullName evidence="5">39S ribosomal protein L22, mitochondrial</fullName>
    </alternativeName>
</protein>
<proteinExistence type="inferred from homology"/>
<evidence type="ECO:0000313" key="8">
    <source>
        <dbReference type="Proteomes" id="UP000494165"/>
    </source>
</evidence>
<dbReference type="EMBL" id="CADEPI010000028">
    <property type="protein sequence ID" value="CAB3367059.1"/>
    <property type="molecule type" value="Genomic_DNA"/>
</dbReference>
<dbReference type="InterPro" id="IPR001063">
    <property type="entry name" value="Ribosomal_uL22"/>
</dbReference>
<dbReference type="InterPro" id="IPR036394">
    <property type="entry name" value="Ribosomal_uL22_sf"/>
</dbReference>
<keyword evidence="8" id="KW-1185">Reference proteome</keyword>
<evidence type="ECO:0000256" key="6">
    <source>
        <dbReference type="RuleBase" id="RU004005"/>
    </source>
</evidence>
<reference evidence="7 8" key="1">
    <citation type="submission" date="2020-04" db="EMBL/GenBank/DDBJ databases">
        <authorList>
            <person name="Alioto T."/>
            <person name="Alioto T."/>
            <person name="Gomez Garrido J."/>
        </authorList>
    </citation>
    <scope>NUCLEOTIDE SEQUENCE [LARGE SCALE GENOMIC DNA]</scope>
</reference>
<comment type="similarity">
    <text evidence="1 6">Belongs to the universal ribosomal protein uL22 family.</text>
</comment>
<keyword evidence="2 6" id="KW-0689">Ribosomal protein</keyword>
<dbReference type="GO" id="GO:0003735">
    <property type="term" value="F:structural constituent of ribosome"/>
    <property type="evidence" value="ECO:0007669"/>
    <property type="project" value="InterPro"/>
</dbReference>
<dbReference type="PANTHER" id="PTHR13501">
    <property type="entry name" value="CHLOROPLAST 50S RIBOSOMAL PROTEIN L22-RELATED"/>
    <property type="match status" value="1"/>
</dbReference>
<dbReference type="AlphaFoldDB" id="A0A8S1CFW1"/>
<dbReference type="Proteomes" id="UP000494165">
    <property type="component" value="Unassembled WGS sequence"/>
</dbReference>
<dbReference type="OrthoDB" id="416470at2759"/>
<dbReference type="SUPFAM" id="SSF54843">
    <property type="entry name" value="Ribosomal protein L22"/>
    <property type="match status" value="1"/>
</dbReference>
<dbReference type="PANTHER" id="PTHR13501:SF8">
    <property type="entry name" value="LARGE RIBOSOMAL SUBUNIT PROTEIN UL22M"/>
    <property type="match status" value="1"/>
</dbReference>
<accession>A0A8S1CFW1</accession>
<sequence>MSLFPKITQRLCGLPSPLSIVNASKSLSCGLHTSAWHGAKFSDDQGGRTWFLRNEKVFPPQKPGEEPRPAFVCHMRSNVRGNYKNMWYQACFVRGMTIDEALKQLSFQRKQFCADIKEVLLEAQEKAVKEQGVEFKSNLWIAESFISKGSHIKGMRRHARMRMGEIRYQYNHYYVRLEEGKPPANVYNPKPSGEEMLQEWLERMRNRYVRISF</sequence>
<dbReference type="Pfam" id="PF00237">
    <property type="entry name" value="Ribosomal_L22"/>
    <property type="match status" value="1"/>
</dbReference>
<organism evidence="7 8">
    <name type="scientific">Cloeon dipterum</name>
    <dbReference type="NCBI Taxonomy" id="197152"/>
    <lineage>
        <taxon>Eukaryota</taxon>
        <taxon>Metazoa</taxon>
        <taxon>Ecdysozoa</taxon>
        <taxon>Arthropoda</taxon>
        <taxon>Hexapoda</taxon>
        <taxon>Insecta</taxon>
        <taxon>Pterygota</taxon>
        <taxon>Palaeoptera</taxon>
        <taxon>Ephemeroptera</taxon>
        <taxon>Pisciforma</taxon>
        <taxon>Baetidae</taxon>
        <taxon>Cloeon</taxon>
    </lineage>
</organism>
<evidence type="ECO:0000256" key="4">
    <source>
        <dbReference type="ARBA" id="ARBA00035286"/>
    </source>
</evidence>
<evidence type="ECO:0000256" key="1">
    <source>
        <dbReference type="ARBA" id="ARBA00009451"/>
    </source>
</evidence>
<dbReference type="GO" id="GO:0006412">
    <property type="term" value="P:translation"/>
    <property type="evidence" value="ECO:0007669"/>
    <property type="project" value="InterPro"/>
</dbReference>
<evidence type="ECO:0000256" key="3">
    <source>
        <dbReference type="ARBA" id="ARBA00023274"/>
    </source>
</evidence>
<dbReference type="InterPro" id="IPR047867">
    <property type="entry name" value="Ribosomal_uL22_bac/org-type"/>
</dbReference>
<gene>
    <name evidence="7" type="ORF">CLODIP_2_CD07482</name>
</gene>